<dbReference type="AlphaFoldDB" id="A0A835UN06"/>
<gene>
    <name evidence="2" type="ORF">HPP92_019227</name>
</gene>
<comment type="caution">
    <text evidence="2">The sequence shown here is derived from an EMBL/GenBank/DDBJ whole genome shotgun (WGS) entry which is preliminary data.</text>
</comment>
<accession>A0A835UN06</accession>
<dbReference type="Proteomes" id="UP000636800">
    <property type="component" value="Unassembled WGS sequence"/>
</dbReference>
<sequence length="73" mass="8270">MAGKILESWNWKGGGKGEVWMERKVLKWKEEHLSTTKASEKAREYIRRDMGGEVGGEKNMSAEAKDREKAGDS</sequence>
<evidence type="ECO:0000313" key="3">
    <source>
        <dbReference type="Proteomes" id="UP000636800"/>
    </source>
</evidence>
<evidence type="ECO:0000256" key="1">
    <source>
        <dbReference type="SAM" id="MobiDB-lite"/>
    </source>
</evidence>
<name>A0A835UN06_VANPL</name>
<feature type="compositionally biased region" description="Basic and acidic residues" evidence="1">
    <location>
        <begin position="63"/>
        <end position="73"/>
    </location>
</feature>
<organism evidence="2 3">
    <name type="scientific">Vanilla planifolia</name>
    <name type="common">Vanilla</name>
    <dbReference type="NCBI Taxonomy" id="51239"/>
    <lineage>
        <taxon>Eukaryota</taxon>
        <taxon>Viridiplantae</taxon>
        <taxon>Streptophyta</taxon>
        <taxon>Embryophyta</taxon>
        <taxon>Tracheophyta</taxon>
        <taxon>Spermatophyta</taxon>
        <taxon>Magnoliopsida</taxon>
        <taxon>Liliopsida</taxon>
        <taxon>Asparagales</taxon>
        <taxon>Orchidaceae</taxon>
        <taxon>Vanilloideae</taxon>
        <taxon>Vanilleae</taxon>
        <taxon>Vanilla</taxon>
    </lineage>
</organism>
<dbReference type="OrthoDB" id="781197at2759"/>
<evidence type="ECO:0000313" key="2">
    <source>
        <dbReference type="EMBL" id="KAG0467647.1"/>
    </source>
</evidence>
<dbReference type="EMBL" id="JADCNL010000009">
    <property type="protein sequence ID" value="KAG0467647.1"/>
    <property type="molecule type" value="Genomic_DNA"/>
</dbReference>
<feature type="region of interest" description="Disordered" evidence="1">
    <location>
        <begin position="49"/>
        <end position="73"/>
    </location>
</feature>
<protein>
    <submittedName>
        <fullName evidence="2">Uncharacterized protein</fullName>
    </submittedName>
</protein>
<reference evidence="2 3" key="1">
    <citation type="journal article" date="2020" name="Nat. Food">
        <title>A phased Vanilla planifolia genome enables genetic improvement of flavour and production.</title>
        <authorList>
            <person name="Hasing T."/>
            <person name="Tang H."/>
            <person name="Brym M."/>
            <person name="Khazi F."/>
            <person name="Huang T."/>
            <person name="Chambers A.H."/>
        </authorList>
    </citation>
    <scope>NUCLEOTIDE SEQUENCE [LARGE SCALE GENOMIC DNA]</scope>
    <source>
        <tissue evidence="2">Leaf</tissue>
    </source>
</reference>
<proteinExistence type="predicted"/>
<keyword evidence="3" id="KW-1185">Reference proteome</keyword>